<dbReference type="RefSeq" id="WP_034902718.1">
    <property type="nucleotide sequence ID" value="NZ_CP017057.1"/>
</dbReference>
<evidence type="ECO:0000313" key="9">
    <source>
        <dbReference type="Proteomes" id="UP000027866"/>
    </source>
</evidence>
<dbReference type="GO" id="GO:0009279">
    <property type="term" value="C:cell outer membrane"/>
    <property type="evidence" value="ECO:0007669"/>
    <property type="project" value="UniProtKB-SubCell"/>
</dbReference>
<dbReference type="InterPro" id="IPR008816">
    <property type="entry name" value="Gly_zipper_2TM_dom"/>
</dbReference>
<gene>
    <name evidence="8" type="ORF">EH32_10270</name>
</gene>
<evidence type="ECO:0000259" key="7">
    <source>
        <dbReference type="Pfam" id="PF05433"/>
    </source>
</evidence>
<keyword evidence="4" id="KW-0449">Lipoprotein</keyword>
<organism evidence="8 9">
    <name type="scientific">Erythrobacter litoralis</name>
    <dbReference type="NCBI Taxonomy" id="39960"/>
    <lineage>
        <taxon>Bacteria</taxon>
        <taxon>Pseudomonadati</taxon>
        <taxon>Pseudomonadota</taxon>
        <taxon>Alphaproteobacteria</taxon>
        <taxon>Sphingomonadales</taxon>
        <taxon>Erythrobacteraceae</taxon>
        <taxon>Erythrobacter/Porphyrobacter group</taxon>
        <taxon>Erythrobacter</taxon>
    </lineage>
</organism>
<dbReference type="Proteomes" id="UP000027866">
    <property type="component" value="Unassembled WGS sequence"/>
</dbReference>
<comment type="caution">
    <text evidence="8">The sequence shown here is derived from an EMBL/GenBank/DDBJ whole genome shotgun (WGS) entry which is preliminary data.</text>
</comment>
<dbReference type="AlphaFoldDB" id="A0A074MXU0"/>
<dbReference type="EMBL" id="JMIX01000005">
    <property type="protein sequence ID" value="KEO96603.1"/>
    <property type="molecule type" value="Genomic_DNA"/>
</dbReference>
<feature type="chain" id="PRO_5001697417" description="17 kDa surface antigen" evidence="6">
    <location>
        <begin position="29"/>
        <end position="303"/>
    </location>
</feature>
<comment type="similarity">
    <text evidence="2">Belongs to the rickettsiale 17 kDa surface antigen family.</text>
</comment>
<feature type="region of interest" description="Disordered" evidence="5">
    <location>
        <begin position="278"/>
        <end position="303"/>
    </location>
</feature>
<reference evidence="8 9" key="1">
    <citation type="submission" date="2014-04" db="EMBL/GenBank/DDBJ databases">
        <title>A comprehensive comparison of genomes of Erythrobacter spp. Strains.</title>
        <authorList>
            <person name="Zheng Q."/>
        </authorList>
    </citation>
    <scope>NUCLEOTIDE SEQUENCE [LARGE SCALE GENOMIC DNA]</scope>
    <source>
        <strain evidence="8 9">DSM 8509</strain>
    </source>
</reference>
<dbReference type="Pfam" id="PF05433">
    <property type="entry name" value="Rick_17kDa_Anti"/>
    <property type="match status" value="1"/>
</dbReference>
<feature type="signal peptide" evidence="6">
    <location>
        <begin position="1"/>
        <end position="28"/>
    </location>
</feature>
<dbReference type="OrthoDB" id="7391602at2"/>
<dbReference type="KEGG" id="elq:Ga0102493_11954"/>
<feature type="compositionally biased region" description="Pro residues" evidence="5">
    <location>
        <begin position="284"/>
        <end position="297"/>
    </location>
</feature>
<keyword evidence="9" id="KW-1185">Reference proteome</keyword>
<proteinExistence type="inferred from homology"/>
<dbReference type="PATRIC" id="fig|39960.10.peg.17"/>
<keyword evidence="6" id="KW-0732">Signal</keyword>
<evidence type="ECO:0000256" key="6">
    <source>
        <dbReference type="SAM" id="SignalP"/>
    </source>
</evidence>
<evidence type="ECO:0000313" key="8">
    <source>
        <dbReference type="EMBL" id="KEO96603.1"/>
    </source>
</evidence>
<protein>
    <recommendedName>
        <fullName evidence="3">17 kDa surface antigen</fullName>
    </recommendedName>
</protein>
<sequence length="303" mass="32334">MPANRRLLRSTLVIASLPLLASAVTTQAQDAPISAEPMSAREVQQLPPEYRTGPVLSEDVTEGPDGIETITRTRRIESAAPADQTVYDRQGFAPPAGAPYAPAPVVFEREQWIEECRRRTAGRDEREKGGIIGALLGAITGGIIGNRVADGERLAGTLIGAGTGGLAGLLLGNLIGGGKKNDRYDCEAALDSYISQYGYPVTGSARIASRSIPAYPAAPYQPAQPAYGYGYPAYGPGYAYAPSYNYAPPPQIVMVPVPYEQQQRVIVRERVREELVPAARTIPDPAPRPAQVPPPSPKMIKGD</sequence>
<feature type="domain" description="Glycine zipper 2TM" evidence="7">
    <location>
        <begin position="132"/>
        <end position="168"/>
    </location>
</feature>
<evidence type="ECO:0000256" key="5">
    <source>
        <dbReference type="SAM" id="MobiDB-lite"/>
    </source>
</evidence>
<evidence type="ECO:0000256" key="4">
    <source>
        <dbReference type="ARBA" id="ARBA00023288"/>
    </source>
</evidence>
<comment type="subcellular location">
    <subcellularLocation>
        <location evidence="1">Cell outer membrane</location>
        <topology evidence="1">Lipid-anchor</topology>
    </subcellularLocation>
</comment>
<evidence type="ECO:0000256" key="2">
    <source>
        <dbReference type="ARBA" id="ARBA00008681"/>
    </source>
</evidence>
<accession>A0A074MXU0</accession>
<evidence type="ECO:0000256" key="3">
    <source>
        <dbReference type="ARBA" id="ARBA00015281"/>
    </source>
</evidence>
<evidence type="ECO:0000256" key="1">
    <source>
        <dbReference type="ARBA" id="ARBA00004459"/>
    </source>
</evidence>
<name>A0A074MXU0_9SPHN</name>